<dbReference type="AlphaFoldDB" id="A0A8H7L9X6"/>
<proteinExistence type="predicted"/>
<dbReference type="Proteomes" id="UP000649328">
    <property type="component" value="Unassembled WGS sequence"/>
</dbReference>
<reference evidence="1" key="1">
    <citation type="submission" date="2020-10" db="EMBL/GenBank/DDBJ databases">
        <title>The Whole-Genome Sequence of Metschnikowia persimmonesis, a Novel Endophytic Yeast Species Isolated from Medicinal Plant Diospyros kaki Thumb.</title>
        <authorList>
            <person name="Rahmat E."/>
            <person name="Kang Y."/>
        </authorList>
    </citation>
    <scope>NUCLEOTIDE SEQUENCE</scope>
    <source>
        <strain evidence="1">KIOM G15050</strain>
    </source>
</reference>
<comment type="caution">
    <text evidence="1">The sequence shown here is derived from an EMBL/GenBank/DDBJ whole genome shotgun (WGS) entry which is preliminary data.</text>
</comment>
<protein>
    <submittedName>
        <fullName evidence="1">Uncharacterized protein</fullName>
    </submittedName>
</protein>
<name>A0A8H7L9X6_9ASCO</name>
<dbReference type="EMBL" id="JACBPP010000008">
    <property type="protein sequence ID" value="KAF7999805.1"/>
    <property type="molecule type" value="Genomic_DNA"/>
</dbReference>
<sequence length="104" mass="11979">MVEIVSKLQKYKVSQEPGAALLCDMLELQAKTLVLLNSDGQLDYRTRNLERTVLDLWHKMKSTELKFIALENVLEDMQMAFMQQVGHAERTLQLLISQIPGYAR</sequence>
<evidence type="ECO:0000313" key="2">
    <source>
        <dbReference type="Proteomes" id="UP000649328"/>
    </source>
</evidence>
<organism evidence="1 2">
    <name type="scientific">Metschnikowia pulcherrima</name>
    <dbReference type="NCBI Taxonomy" id="27326"/>
    <lineage>
        <taxon>Eukaryota</taxon>
        <taxon>Fungi</taxon>
        <taxon>Dikarya</taxon>
        <taxon>Ascomycota</taxon>
        <taxon>Saccharomycotina</taxon>
        <taxon>Pichiomycetes</taxon>
        <taxon>Metschnikowiaceae</taxon>
        <taxon>Metschnikowia</taxon>
    </lineage>
</organism>
<evidence type="ECO:0000313" key="1">
    <source>
        <dbReference type="EMBL" id="KAF7999805.1"/>
    </source>
</evidence>
<accession>A0A8H7L9X6</accession>
<keyword evidence="2" id="KW-1185">Reference proteome</keyword>
<gene>
    <name evidence="1" type="ORF">HF325_005654</name>
</gene>